<keyword evidence="4 5" id="KW-0472">Membrane</keyword>
<keyword evidence="2 5" id="KW-0812">Transmembrane</keyword>
<dbReference type="FunCoup" id="I2H5Q5">
    <property type="interactions" value="83"/>
</dbReference>
<dbReference type="PROSITE" id="PS50922">
    <property type="entry name" value="TLC"/>
    <property type="match status" value="1"/>
</dbReference>
<protein>
    <recommendedName>
        <fullName evidence="7">TLC domain-containing protein</fullName>
    </recommendedName>
</protein>
<evidence type="ECO:0000256" key="6">
    <source>
        <dbReference type="SAM" id="Phobius"/>
    </source>
</evidence>
<keyword evidence="3 6" id="KW-1133">Transmembrane helix</keyword>
<dbReference type="eggNOG" id="KOG4561">
    <property type="taxonomic scope" value="Eukaryota"/>
</dbReference>
<dbReference type="SMART" id="SM00724">
    <property type="entry name" value="TLC"/>
    <property type="match status" value="1"/>
</dbReference>
<dbReference type="OMA" id="AIGYFLW"/>
<evidence type="ECO:0000256" key="3">
    <source>
        <dbReference type="ARBA" id="ARBA00022989"/>
    </source>
</evidence>
<organism evidence="8 9">
    <name type="scientific">Henningerozyma blattae (strain ATCC 34711 / CBS 6284 / DSM 70876 / NBRC 10599 / NRRL Y-10934 / UCD 77-7)</name>
    <name type="common">Yeast</name>
    <name type="synonym">Tetrapisispora blattae</name>
    <dbReference type="NCBI Taxonomy" id="1071380"/>
    <lineage>
        <taxon>Eukaryota</taxon>
        <taxon>Fungi</taxon>
        <taxon>Dikarya</taxon>
        <taxon>Ascomycota</taxon>
        <taxon>Saccharomycotina</taxon>
        <taxon>Saccharomycetes</taxon>
        <taxon>Saccharomycetales</taxon>
        <taxon>Saccharomycetaceae</taxon>
        <taxon>Henningerozyma</taxon>
    </lineage>
</organism>
<dbReference type="OrthoDB" id="10266980at2759"/>
<evidence type="ECO:0000256" key="4">
    <source>
        <dbReference type="ARBA" id="ARBA00023136"/>
    </source>
</evidence>
<feature type="domain" description="TLC" evidence="7">
    <location>
        <begin position="82"/>
        <end position="291"/>
    </location>
</feature>
<dbReference type="GO" id="GO:0016020">
    <property type="term" value="C:membrane"/>
    <property type="evidence" value="ECO:0007669"/>
    <property type="project" value="UniProtKB-SubCell"/>
</dbReference>
<dbReference type="KEGG" id="tbl:TBLA_0F01650"/>
<keyword evidence="9" id="KW-1185">Reference proteome</keyword>
<dbReference type="PANTHER" id="PTHR13439:SF6">
    <property type="entry name" value="AAR085WP"/>
    <property type="match status" value="1"/>
</dbReference>
<feature type="transmembrane region" description="Helical" evidence="6">
    <location>
        <begin position="85"/>
        <end position="105"/>
    </location>
</feature>
<feature type="transmembrane region" description="Helical" evidence="6">
    <location>
        <begin position="46"/>
        <end position="65"/>
    </location>
</feature>
<dbReference type="InterPro" id="IPR050846">
    <property type="entry name" value="TLCD"/>
</dbReference>
<reference evidence="8 9" key="1">
    <citation type="journal article" date="2011" name="Proc. Natl. Acad. Sci. U.S.A.">
        <title>Evolutionary erosion of yeast sex chromosomes by mating-type switching accidents.</title>
        <authorList>
            <person name="Gordon J.L."/>
            <person name="Armisen D."/>
            <person name="Proux-Wera E."/>
            <person name="Oheigeartaigh S.S."/>
            <person name="Byrne K.P."/>
            <person name="Wolfe K.H."/>
        </authorList>
    </citation>
    <scope>NUCLEOTIDE SEQUENCE [LARGE SCALE GENOMIC DNA]</scope>
    <source>
        <strain evidence="9">ATCC 34711 / CBS 6284 / DSM 70876 / NBRC 10599 / NRRL Y-10934 / UCD 77-7</strain>
    </source>
</reference>
<dbReference type="InterPro" id="IPR006634">
    <property type="entry name" value="TLC-dom"/>
</dbReference>
<dbReference type="HOGENOM" id="CLU_034597_0_1_1"/>
<dbReference type="RefSeq" id="XP_004181226.1">
    <property type="nucleotide sequence ID" value="XM_004181178.1"/>
</dbReference>
<proteinExistence type="predicted"/>
<dbReference type="PANTHER" id="PTHR13439">
    <property type="entry name" value="CT120 PROTEIN"/>
    <property type="match status" value="1"/>
</dbReference>
<comment type="subcellular location">
    <subcellularLocation>
        <location evidence="1">Membrane</location>
        <topology evidence="1">Multi-pass membrane protein</topology>
    </subcellularLocation>
</comment>
<evidence type="ECO:0000256" key="5">
    <source>
        <dbReference type="PROSITE-ProRule" id="PRU00205"/>
    </source>
</evidence>
<evidence type="ECO:0000259" key="7">
    <source>
        <dbReference type="PROSITE" id="PS50922"/>
    </source>
</evidence>
<dbReference type="AlphaFoldDB" id="I2H5Q5"/>
<feature type="transmembrane region" description="Helical" evidence="6">
    <location>
        <begin position="218"/>
        <end position="238"/>
    </location>
</feature>
<dbReference type="Proteomes" id="UP000002866">
    <property type="component" value="Chromosome 6"/>
</dbReference>
<feature type="transmembrane region" description="Helical" evidence="6">
    <location>
        <begin position="262"/>
        <end position="290"/>
    </location>
</feature>
<evidence type="ECO:0000256" key="1">
    <source>
        <dbReference type="ARBA" id="ARBA00004141"/>
    </source>
</evidence>
<gene>
    <name evidence="8" type="primary">TBLA0F01650</name>
    <name evidence="8" type="ORF">TBLA_0F01650</name>
</gene>
<evidence type="ECO:0000313" key="8">
    <source>
        <dbReference type="EMBL" id="CCH61707.1"/>
    </source>
</evidence>
<evidence type="ECO:0000256" key="2">
    <source>
        <dbReference type="ARBA" id="ARBA00022692"/>
    </source>
</evidence>
<evidence type="ECO:0000313" key="9">
    <source>
        <dbReference type="Proteomes" id="UP000002866"/>
    </source>
</evidence>
<accession>I2H5Q5</accession>
<name>I2H5Q5_HENB6</name>
<sequence length="298" mass="34577">MNKLAWFIDYLVNLPETQIIKKFVVDPLRESNIVESTAILNNLHSIVYISLFYHLCFVIGTYIIFPPMVSYFNRPKGKGRKNLAAQSSVHLVSFIQSIVVLYLSINFIKDPEQNNSTIYPSAEARIMDSHRNTEIICIYALGYFIWDAYISFCYSGLPFVLHGVVSTIVYFIGLRPYLQFYAPVFLIFELSNPALNIRWFMNKYIPKDTSKLIKWTRIANSLLLLITFFIGRIVWGWYQIGALCWDFYQVRNHPNFKPIDTYIIVGGNLILDVLNAIWFSSMVTVAYKVISGKQVKRK</sequence>
<dbReference type="GO" id="GO:0055088">
    <property type="term" value="P:lipid homeostasis"/>
    <property type="evidence" value="ECO:0007669"/>
    <property type="project" value="TreeGrafter"/>
</dbReference>
<dbReference type="EMBL" id="HE806321">
    <property type="protein sequence ID" value="CCH61707.1"/>
    <property type="molecule type" value="Genomic_DNA"/>
</dbReference>
<dbReference type="GeneID" id="14497089"/>
<feature type="transmembrane region" description="Helical" evidence="6">
    <location>
        <begin position="177"/>
        <end position="197"/>
    </location>
</feature>
<dbReference type="Pfam" id="PF03798">
    <property type="entry name" value="TRAM_LAG1_CLN8"/>
    <property type="match status" value="1"/>
</dbReference>
<dbReference type="GO" id="GO:0005783">
    <property type="term" value="C:endoplasmic reticulum"/>
    <property type="evidence" value="ECO:0007669"/>
    <property type="project" value="TreeGrafter"/>
</dbReference>
<dbReference type="InParanoid" id="I2H5Q5"/>